<reference evidence="1" key="1">
    <citation type="submission" date="2020-06" db="EMBL/GenBank/DDBJ databases">
        <authorList>
            <person name="Li T."/>
            <person name="Hu X."/>
            <person name="Zhang T."/>
            <person name="Song X."/>
            <person name="Zhang H."/>
            <person name="Dai N."/>
            <person name="Sheng W."/>
            <person name="Hou X."/>
            <person name="Wei L."/>
        </authorList>
    </citation>
    <scope>NUCLEOTIDE SEQUENCE</scope>
    <source>
        <strain evidence="1">KEN1</strain>
        <tissue evidence="1">Leaf</tissue>
    </source>
</reference>
<organism evidence="1">
    <name type="scientific">Sesamum latifolium</name>
    <dbReference type="NCBI Taxonomy" id="2727402"/>
    <lineage>
        <taxon>Eukaryota</taxon>
        <taxon>Viridiplantae</taxon>
        <taxon>Streptophyta</taxon>
        <taxon>Embryophyta</taxon>
        <taxon>Tracheophyta</taxon>
        <taxon>Spermatophyta</taxon>
        <taxon>Magnoliopsida</taxon>
        <taxon>eudicotyledons</taxon>
        <taxon>Gunneridae</taxon>
        <taxon>Pentapetalae</taxon>
        <taxon>asterids</taxon>
        <taxon>lamiids</taxon>
        <taxon>Lamiales</taxon>
        <taxon>Pedaliaceae</taxon>
        <taxon>Sesamum</taxon>
    </lineage>
</organism>
<dbReference type="EMBL" id="JACGWN010000113">
    <property type="protein sequence ID" value="KAL0386555.1"/>
    <property type="molecule type" value="Genomic_DNA"/>
</dbReference>
<name>A0AAW2S1X1_9LAMI</name>
<reference evidence="1" key="2">
    <citation type="journal article" date="2024" name="Plant">
        <title>Genomic evolution and insights into agronomic trait innovations of Sesamum species.</title>
        <authorList>
            <person name="Miao H."/>
            <person name="Wang L."/>
            <person name="Qu L."/>
            <person name="Liu H."/>
            <person name="Sun Y."/>
            <person name="Le M."/>
            <person name="Wang Q."/>
            <person name="Wei S."/>
            <person name="Zheng Y."/>
            <person name="Lin W."/>
            <person name="Duan Y."/>
            <person name="Cao H."/>
            <person name="Xiong S."/>
            <person name="Wang X."/>
            <person name="Wei L."/>
            <person name="Li C."/>
            <person name="Ma Q."/>
            <person name="Ju M."/>
            <person name="Zhao R."/>
            <person name="Li G."/>
            <person name="Mu C."/>
            <person name="Tian Q."/>
            <person name="Mei H."/>
            <person name="Zhang T."/>
            <person name="Gao T."/>
            <person name="Zhang H."/>
        </authorList>
    </citation>
    <scope>NUCLEOTIDE SEQUENCE</scope>
    <source>
        <strain evidence="1">KEN1</strain>
    </source>
</reference>
<sequence length="148" mass="16714">MEGLLTDSETESSDLDWYTGVNSSLSMALSKTFSRPSKAFHSARHIARFFFDEKALVDFYVFPRKNSHFKEVGLSFLDQGVHSERGASTTLRPSLRTSPDGCENGFPQWDLQEEVYMDQLFGFSQGQRAFSVQIKEVDIRTSLPISGT</sequence>
<accession>A0AAW2S1X1</accession>
<protein>
    <submittedName>
        <fullName evidence="1">Uncharacterized protein</fullName>
    </submittedName>
</protein>
<gene>
    <name evidence="1" type="ORF">Slati_4595700</name>
</gene>
<dbReference type="AlphaFoldDB" id="A0AAW2S1X1"/>
<proteinExistence type="predicted"/>
<evidence type="ECO:0000313" key="1">
    <source>
        <dbReference type="EMBL" id="KAL0386555.1"/>
    </source>
</evidence>
<comment type="caution">
    <text evidence="1">The sequence shown here is derived from an EMBL/GenBank/DDBJ whole genome shotgun (WGS) entry which is preliminary data.</text>
</comment>